<dbReference type="PANTHER" id="PTHR43364">
    <property type="entry name" value="NADH-SPECIFIC METHYLGLYOXAL REDUCTASE-RELATED"/>
    <property type="match status" value="1"/>
</dbReference>
<dbReference type="SUPFAM" id="SSF51430">
    <property type="entry name" value="NAD(P)-linked oxidoreductase"/>
    <property type="match status" value="1"/>
</dbReference>
<keyword evidence="3" id="KW-1185">Reference proteome</keyword>
<dbReference type="InterPro" id="IPR023210">
    <property type="entry name" value="NADP_OxRdtase_dom"/>
</dbReference>
<dbReference type="Gene3D" id="3.20.20.100">
    <property type="entry name" value="NADP-dependent oxidoreductase domain"/>
    <property type="match status" value="1"/>
</dbReference>
<dbReference type="Pfam" id="PF00248">
    <property type="entry name" value="Aldo_ket_red"/>
    <property type="match status" value="1"/>
</dbReference>
<reference evidence="3" key="1">
    <citation type="submission" date="2019-03" db="EMBL/GenBank/DDBJ databases">
        <title>Aquabacterium pictum sp.nov., the first bacteriochlorophyll a-containing freshwater bacterium in the genus Aquabacterium of the class Betaproteobacteria.</title>
        <authorList>
            <person name="Hirose S."/>
            <person name="Tank M."/>
            <person name="Hara E."/>
            <person name="Tamaki H."/>
            <person name="Takaichi S."/>
            <person name="Haruta S."/>
            <person name="Hanada S."/>
        </authorList>
    </citation>
    <scope>NUCLEOTIDE SEQUENCE [LARGE SCALE GENOMIC DNA]</scope>
    <source>
        <strain evidence="3">W35</strain>
    </source>
</reference>
<evidence type="ECO:0000259" key="1">
    <source>
        <dbReference type="Pfam" id="PF00248"/>
    </source>
</evidence>
<dbReference type="InterPro" id="IPR036812">
    <property type="entry name" value="NAD(P)_OxRdtase_dom_sf"/>
</dbReference>
<proteinExistence type="predicted"/>
<dbReference type="Proteomes" id="UP000301751">
    <property type="component" value="Unassembled WGS sequence"/>
</dbReference>
<dbReference type="CDD" id="cd19092">
    <property type="entry name" value="AKR_BsYcsN_EcYdhF-like"/>
    <property type="match status" value="1"/>
</dbReference>
<dbReference type="PANTHER" id="PTHR43364:SF1">
    <property type="entry name" value="OXIDOREDUCTASE YDHF"/>
    <property type="match status" value="1"/>
</dbReference>
<protein>
    <submittedName>
        <fullName evidence="2">Aryl-alcohol dehydrogenase</fullName>
    </submittedName>
</protein>
<gene>
    <name evidence="2" type="ORF">AQPW35_40760</name>
</gene>
<dbReference type="GO" id="GO:0016491">
    <property type="term" value="F:oxidoreductase activity"/>
    <property type="evidence" value="ECO:0007669"/>
    <property type="project" value="InterPro"/>
</dbReference>
<dbReference type="PRINTS" id="PR00069">
    <property type="entry name" value="ALDKETRDTASE"/>
</dbReference>
<organism evidence="2 3">
    <name type="scientific">Pseudaquabacterium pictum</name>
    <dbReference type="NCBI Taxonomy" id="2315236"/>
    <lineage>
        <taxon>Bacteria</taxon>
        <taxon>Pseudomonadati</taxon>
        <taxon>Pseudomonadota</taxon>
        <taxon>Betaproteobacteria</taxon>
        <taxon>Burkholderiales</taxon>
        <taxon>Sphaerotilaceae</taxon>
        <taxon>Pseudaquabacterium</taxon>
    </lineage>
</organism>
<dbReference type="OrthoDB" id="9768793at2"/>
<sequence length="304" mass="33259">MSTCPTIQLHASVQPFSRIVYGAWRLADAPDTSPQAVLAKLHACLDQGITTIDHADIYGDYRCETLFGEALRTAPALRSRLQHVSKCDIMLLSSQFPERRVKHYDTTPAHIRASVQRSLQRLHVERLDVLLLHRPDPLMDADATGACLDALVDSGEVAAVGVSNFLPHDWQLLQSRMRHPLVTNQIELSLGARSAFTDGQLAFAQQHRIRPMAWSPLGGGALMTGASPAGARVLPALQRLAAQQGVGPEAVALAWLLAHPAGILPVVGTQQLARIARLHEAWRTVIDRETWFELWTLAAGSEVP</sequence>
<dbReference type="AlphaFoldDB" id="A0A480AZ54"/>
<evidence type="ECO:0000313" key="3">
    <source>
        <dbReference type="Proteomes" id="UP000301751"/>
    </source>
</evidence>
<evidence type="ECO:0000313" key="2">
    <source>
        <dbReference type="EMBL" id="GCL64995.1"/>
    </source>
</evidence>
<dbReference type="InterPro" id="IPR050523">
    <property type="entry name" value="AKR_Detox_Biosynth"/>
</dbReference>
<feature type="domain" description="NADP-dependent oxidoreductase" evidence="1">
    <location>
        <begin position="18"/>
        <end position="291"/>
    </location>
</feature>
<dbReference type="InterPro" id="IPR020471">
    <property type="entry name" value="AKR"/>
</dbReference>
<dbReference type="GO" id="GO:0005829">
    <property type="term" value="C:cytosol"/>
    <property type="evidence" value="ECO:0007669"/>
    <property type="project" value="TreeGrafter"/>
</dbReference>
<accession>A0A480AZ54</accession>
<dbReference type="EMBL" id="BJCL01000012">
    <property type="protein sequence ID" value="GCL64995.1"/>
    <property type="molecule type" value="Genomic_DNA"/>
</dbReference>
<comment type="caution">
    <text evidence="2">The sequence shown here is derived from an EMBL/GenBank/DDBJ whole genome shotgun (WGS) entry which is preliminary data.</text>
</comment>
<name>A0A480AZ54_9BURK</name>
<dbReference type="RefSeq" id="WP_137734703.1">
    <property type="nucleotide sequence ID" value="NZ_BJCL01000012.1"/>
</dbReference>